<dbReference type="Proteomes" id="UP000186391">
    <property type="component" value="Unassembled WGS sequence"/>
</dbReference>
<feature type="region of interest" description="Disordered" evidence="1">
    <location>
        <begin position="67"/>
        <end position="89"/>
    </location>
</feature>
<comment type="caution">
    <text evidence="2">The sequence shown here is derived from an EMBL/GenBank/DDBJ whole genome shotgun (WGS) entry which is preliminary data.</text>
</comment>
<dbReference type="RefSeq" id="WP_073556686.1">
    <property type="nucleotide sequence ID" value="NZ_MRCA01000014.1"/>
</dbReference>
<dbReference type="OrthoDB" id="32865at2"/>
<reference evidence="2 3" key="1">
    <citation type="submission" date="2016-11" db="EMBL/GenBank/DDBJ databases">
        <title>Draft Genome Sequences of Nine Cyanobacterial Strains from Diverse Habitats.</title>
        <authorList>
            <person name="Zhu T."/>
            <person name="Hou S."/>
            <person name="Lu X."/>
            <person name="Hess W.R."/>
        </authorList>
    </citation>
    <scope>NUCLEOTIDE SEQUENCE [LARGE SCALE GENOMIC DNA]</scope>
    <source>
        <strain evidence="2 3">NIES-592</strain>
    </source>
</reference>
<protein>
    <submittedName>
        <fullName evidence="2">Thioredoxin family protein</fullName>
    </submittedName>
</protein>
<dbReference type="Gene3D" id="3.40.30.10">
    <property type="entry name" value="Glutaredoxin"/>
    <property type="match status" value="1"/>
</dbReference>
<keyword evidence="3" id="KW-1185">Reference proteome</keyword>
<proteinExistence type="predicted"/>
<dbReference type="Pfam" id="PF05768">
    <property type="entry name" value="Glrx-like"/>
    <property type="match status" value="1"/>
</dbReference>
<evidence type="ECO:0000313" key="2">
    <source>
        <dbReference type="EMBL" id="OKH11948.1"/>
    </source>
</evidence>
<accession>A0A1U7GV45</accession>
<evidence type="ECO:0000313" key="3">
    <source>
        <dbReference type="Proteomes" id="UP000186391"/>
    </source>
</evidence>
<dbReference type="InterPro" id="IPR052565">
    <property type="entry name" value="Glutaredoxin-like_YDR286C"/>
</dbReference>
<evidence type="ECO:0000256" key="1">
    <source>
        <dbReference type="SAM" id="MobiDB-lite"/>
    </source>
</evidence>
<sequence length="101" mass="11674">MRLILYSKPGCHLCEGLQEKLEQIVEMGNFPSLQLEVRDITTRDDWFGAYQYEVPVLFLAHRSNSAQDAHPTSTEESMQLIPRPSPRASVQQLENLLRKYL</sequence>
<dbReference type="AlphaFoldDB" id="A0A1U7GV45"/>
<dbReference type="SUPFAM" id="SSF52833">
    <property type="entry name" value="Thioredoxin-like"/>
    <property type="match status" value="1"/>
</dbReference>
<dbReference type="InterPro" id="IPR008554">
    <property type="entry name" value="Glutaredoxin-like"/>
</dbReference>
<name>A0A1U7GV45_9CYAN</name>
<dbReference type="InterPro" id="IPR036249">
    <property type="entry name" value="Thioredoxin-like_sf"/>
</dbReference>
<organism evidence="2 3">
    <name type="scientific">Fischerella major NIES-592</name>
    <dbReference type="NCBI Taxonomy" id="210994"/>
    <lineage>
        <taxon>Bacteria</taxon>
        <taxon>Bacillati</taxon>
        <taxon>Cyanobacteriota</taxon>
        <taxon>Cyanophyceae</taxon>
        <taxon>Nostocales</taxon>
        <taxon>Hapalosiphonaceae</taxon>
        <taxon>Fischerella</taxon>
    </lineage>
</organism>
<dbReference type="PANTHER" id="PTHR33558:SF1">
    <property type="entry name" value="GLUTAREDOXIN-LIKE PROTEIN C5ORF63 HOMOLOG"/>
    <property type="match status" value="1"/>
</dbReference>
<dbReference type="EMBL" id="MRCA01000014">
    <property type="protein sequence ID" value="OKH11948.1"/>
    <property type="molecule type" value="Genomic_DNA"/>
</dbReference>
<feature type="compositionally biased region" description="Polar residues" evidence="1">
    <location>
        <begin position="67"/>
        <end position="77"/>
    </location>
</feature>
<dbReference type="PANTHER" id="PTHR33558">
    <property type="entry name" value="GLUTAREDOXIN-LIKE PROTEIN C5ORF63 HOMOLOG"/>
    <property type="match status" value="1"/>
</dbReference>
<gene>
    <name evidence="2" type="ORF">NIES592_19855</name>
</gene>